<proteinExistence type="predicted"/>
<reference evidence="2" key="1">
    <citation type="journal article" date="2019" name="Int. J. Syst. Evol. Microbiol.">
        <title>The Global Catalogue of Microorganisms (GCM) 10K type strain sequencing project: providing services to taxonomists for standard genome sequencing and annotation.</title>
        <authorList>
            <consortium name="The Broad Institute Genomics Platform"/>
            <consortium name="The Broad Institute Genome Sequencing Center for Infectious Disease"/>
            <person name="Wu L."/>
            <person name="Ma J."/>
        </authorList>
    </citation>
    <scope>NUCLEOTIDE SEQUENCE [LARGE SCALE GENOMIC DNA]</scope>
    <source>
        <strain evidence="2">CGMCC 4.7241</strain>
    </source>
</reference>
<protein>
    <submittedName>
        <fullName evidence="1">Class III extradiol dioxygenase subunit B-like domain-containing protein</fullName>
    </submittedName>
</protein>
<dbReference type="SUPFAM" id="SSF53213">
    <property type="entry name" value="LigB-like"/>
    <property type="match status" value="1"/>
</dbReference>
<sequence>MSLAAAVCPHPPALVPEVAPGAVETLEPLRAACDAAVRELVEVSRGIVCVGTAPEHRWWGSDASGTLRPYGVDVHAGGTAEENLPLSLTIGAWLLDRAGYKGPRRYVGVPDDWSSALCAELGRELNGVGLLVMGDGSARRGEKAPGYLDERAEPFDDGVADLFANGDVEGLLRLDPATARELLIAGRAPWQVLAGAAEGGTVKSELRSYVAPYGVAYYVASWGGP</sequence>
<dbReference type="Proteomes" id="UP001595699">
    <property type="component" value="Unassembled WGS sequence"/>
</dbReference>
<comment type="caution">
    <text evidence="1">The sequence shown here is derived from an EMBL/GenBank/DDBJ whole genome shotgun (WGS) entry which is preliminary data.</text>
</comment>
<dbReference type="CDD" id="cd07951">
    <property type="entry name" value="ED_3B_N_AMMECR1"/>
    <property type="match status" value="1"/>
</dbReference>
<name>A0ABV7YB36_9ACTN</name>
<organism evidence="1 2">
    <name type="scientific">Tenggerimyces flavus</name>
    <dbReference type="NCBI Taxonomy" id="1708749"/>
    <lineage>
        <taxon>Bacteria</taxon>
        <taxon>Bacillati</taxon>
        <taxon>Actinomycetota</taxon>
        <taxon>Actinomycetes</taxon>
        <taxon>Propionibacteriales</taxon>
        <taxon>Nocardioidaceae</taxon>
        <taxon>Tenggerimyces</taxon>
    </lineage>
</organism>
<dbReference type="RefSeq" id="WP_205118810.1">
    <property type="nucleotide sequence ID" value="NZ_JAFBCM010000001.1"/>
</dbReference>
<dbReference type="EMBL" id="JBHRZH010000015">
    <property type="protein sequence ID" value="MFC3762521.1"/>
    <property type="molecule type" value="Genomic_DNA"/>
</dbReference>
<keyword evidence="2" id="KW-1185">Reference proteome</keyword>
<evidence type="ECO:0000313" key="2">
    <source>
        <dbReference type="Proteomes" id="UP001595699"/>
    </source>
</evidence>
<accession>A0ABV7YB36</accession>
<gene>
    <name evidence="1" type="ORF">ACFOUW_16890</name>
</gene>
<evidence type="ECO:0000313" key="1">
    <source>
        <dbReference type="EMBL" id="MFC3762521.1"/>
    </source>
</evidence>
<dbReference type="Gene3D" id="3.40.830.10">
    <property type="entry name" value="LigB-like"/>
    <property type="match status" value="1"/>
</dbReference>